<evidence type="ECO:0000313" key="2">
    <source>
        <dbReference type="Proteomes" id="UP000823674"/>
    </source>
</evidence>
<dbReference type="Proteomes" id="UP000823674">
    <property type="component" value="Chromosome A08"/>
</dbReference>
<name>A0ABQ7LPV9_BRACM</name>
<accession>A0ABQ7LPV9</accession>
<organism evidence="1 2">
    <name type="scientific">Brassica rapa subsp. trilocularis</name>
    <dbReference type="NCBI Taxonomy" id="1813537"/>
    <lineage>
        <taxon>Eukaryota</taxon>
        <taxon>Viridiplantae</taxon>
        <taxon>Streptophyta</taxon>
        <taxon>Embryophyta</taxon>
        <taxon>Tracheophyta</taxon>
        <taxon>Spermatophyta</taxon>
        <taxon>Magnoliopsida</taxon>
        <taxon>eudicotyledons</taxon>
        <taxon>Gunneridae</taxon>
        <taxon>Pentapetalae</taxon>
        <taxon>rosids</taxon>
        <taxon>malvids</taxon>
        <taxon>Brassicales</taxon>
        <taxon>Brassicaceae</taxon>
        <taxon>Brassiceae</taxon>
        <taxon>Brassica</taxon>
    </lineage>
</organism>
<proteinExistence type="predicted"/>
<protein>
    <submittedName>
        <fullName evidence="1">Uncharacterized protein</fullName>
    </submittedName>
</protein>
<comment type="caution">
    <text evidence="1">The sequence shown here is derived from an EMBL/GenBank/DDBJ whole genome shotgun (WGS) entry which is preliminary data.</text>
</comment>
<gene>
    <name evidence="1" type="primary">A08g504270.1_BraROA</name>
    <name evidence="1" type="ORF">IGI04_030154</name>
</gene>
<evidence type="ECO:0000313" key="1">
    <source>
        <dbReference type="EMBL" id="KAG5388613.1"/>
    </source>
</evidence>
<keyword evidence="2" id="KW-1185">Reference proteome</keyword>
<feature type="non-terminal residue" evidence="1">
    <location>
        <position position="1"/>
    </location>
</feature>
<reference evidence="1 2" key="1">
    <citation type="submission" date="2021-03" db="EMBL/GenBank/DDBJ databases">
        <authorList>
            <person name="King G.J."/>
            <person name="Bancroft I."/>
            <person name="Baten A."/>
            <person name="Bloomfield J."/>
            <person name="Borpatragohain P."/>
            <person name="He Z."/>
            <person name="Irish N."/>
            <person name="Irwin J."/>
            <person name="Liu K."/>
            <person name="Mauleon R.P."/>
            <person name="Moore J."/>
            <person name="Morris R."/>
            <person name="Ostergaard L."/>
            <person name="Wang B."/>
            <person name="Wells R."/>
        </authorList>
    </citation>
    <scope>NUCLEOTIDE SEQUENCE [LARGE SCALE GENOMIC DNA]</scope>
    <source>
        <strain evidence="1">R-o-18</strain>
        <tissue evidence="1">Leaf</tissue>
    </source>
</reference>
<sequence length="58" mass="6459">VVKKTIVADHDDLLPQSPKVVSDKSKELGEKSTIKGGRKMELMSFTRTEVDVMQEAKV</sequence>
<dbReference type="EMBL" id="JADBGQ010000007">
    <property type="protein sequence ID" value="KAG5388613.1"/>
    <property type="molecule type" value="Genomic_DNA"/>
</dbReference>